<sequence length="299" mass="32022">MTFDARKGSELPGSNNSLYAAVVVAVVGGAFFLALTVPLPGKATSPDKPRTDVIATLEPAAPPTPTLLSSKSAEKYFETLHRVDPAASRALQKRLIEGANLPASVQSQIAFEHAAELFKRRSGDLALADTRHVDDLLSMTRESLRSASRSRSAWCKGSQYAALDQASFTDGSKVIEELEMLEEPLRDFGYDVMTSLLVAIEDAEEHPVRHGALTPTDKAALQGVMMSMVSDPQVMPLLMAAQSGADTDAVMKSLNVCELGATAMTALKTLPQDTKGRVFADLVRQSGSNGVNLESLTRF</sequence>
<keyword evidence="1" id="KW-0812">Transmembrane</keyword>
<gene>
    <name evidence="2" type="ORF">HJO_14106</name>
</gene>
<evidence type="ECO:0000313" key="2">
    <source>
        <dbReference type="EMBL" id="KCZ90089.1"/>
    </source>
</evidence>
<feature type="transmembrane region" description="Helical" evidence="1">
    <location>
        <begin position="18"/>
        <end position="40"/>
    </location>
</feature>
<comment type="caution">
    <text evidence="2">The sequence shown here is derived from an EMBL/GenBank/DDBJ whole genome shotgun (WGS) entry which is preliminary data.</text>
</comment>
<accession>A0A059FHI0</accession>
<dbReference type="EMBL" id="ARYK01000007">
    <property type="protein sequence ID" value="KCZ90089.1"/>
    <property type="molecule type" value="Genomic_DNA"/>
</dbReference>
<protein>
    <submittedName>
        <fullName evidence="2">Uncharacterized protein</fullName>
    </submittedName>
</protein>
<dbReference type="RefSeq" id="WP_035618005.1">
    <property type="nucleotide sequence ID" value="NZ_ARYK01000007.1"/>
</dbReference>
<evidence type="ECO:0000313" key="3">
    <source>
        <dbReference type="Proteomes" id="UP000025171"/>
    </source>
</evidence>
<dbReference type="eggNOG" id="ENOG5031AUN">
    <property type="taxonomic scope" value="Bacteria"/>
</dbReference>
<keyword evidence="1" id="KW-1133">Transmembrane helix</keyword>
<dbReference type="AlphaFoldDB" id="A0A059FHI0"/>
<evidence type="ECO:0000256" key="1">
    <source>
        <dbReference type="SAM" id="Phobius"/>
    </source>
</evidence>
<dbReference type="Proteomes" id="UP000025171">
    <property type="component" value="Unassembled WGS sequence"/>
</dbReference>
<organism evidence="2 3">
    <name type="scientific">Hyphomonas johnsonii MHS-2</name>
    <dbReference type="NCBI Taxonomy" id="1280950"/>
    <lineage>
        <taxon>Bacteria</taxon>
        <taxon>Pseudomonadati</taxon>
        <taxon>Pseudomonadota</taxon>
        <taxon>Alphaproteobacteria</taxon>
        <taxon>Hyphomonadales</taxon>
        <taxon>Hyphomonadaceae</taxon>
        <taxon>Hyphomonas</taxon>
    </lineage>
</organism>
<name>A0A059FHI0_9PROT</name>
<reference evidence="2 3" key="1">
    <citation type="journal article" date="2014" name="Antonie Van Leeuwenhoek">
        <title>Hyphomonas beringensis sp. nov. and Hyphomonas chukchiensis sp. nov., isolated from surface seawater of the Bering Sea and Chukchi Sea.</title>
        <authorList>
            <person name="Li C."/>
            <person name="Lai Q."/>
            <person name="Li G."/>
            <person name="Dong C."/>
            <person name="Wang J."/>
            <person name="Liao Y."/>
            <person name="Shao Z."/>
        </authorList>
    </citation>
    <scope>NUCLEOTIDE SEQUENCE [LARGE SCALE GENOMIC DNA]</scope>
    <source>
        <strain evidence="2 3">MHS-2</strain>
    </source>
</reference>
<keyword evidence="3" id="KW-1185">Reference proteome</keyword>
<proteinExistence type="predicted"/>
<dbReference type="PATRIC" id="fig|1280950.3.peg.2835"/>
<dbReference type="OrthoDB" id="7617352at2"/>
<keyword evidence="1" id="KW-0472">Membrane</keyword>